<keyword evidence="7" id="KW-1185">Reference proteome</keyword>
<keyword evidence="2" id="KW-0694">RNA-binding</keyword>
<gene>
    <name evidence="6" type="ORF">EOD39_11504</name>
</gene>
<feature type="domain" description="Coiled-coil protein 142 C-terminal" evidence="4">
    <location>
        <begin position="794"/>
        <end position="872"/>
    </location>
</feature>
<evidence type="ECO:0000256" key="3">
    <source>
        <dbReference type="SAM" id="MobiDB-lite"/>
    </source>
</evidence>
<dbReference type="EMBL" id="SCEB01000380">
    <property type="protein sequence ID" value="RXM99442.1"/>
    <property type="molecule type" value="Genomic_DNA"/>
</dbReference>
<feature type="compositionally biased region" description="Basic and acidic residues" evidence="3">
    <location>
        <begin position="106"/>
        <end position="118"/>
    </location>
</feature>
<dbReference type="Proteomes" id="UP000289886">
    <property type="component" value="Unassembled WGS sequence"/>
</dbReference>
<dbReference type="InterPro" id="IPR038294">
    <property type="entry name" value="SLBP_RNA_bind_sf"/>
</dbReference>
<feature type="region of interest" description="Disordered" evidence="3">
    <location>
        <begin position="106"/>
        <end position="125"/>
    </location>
</feature>
<dbReference type="Pfam" id="PF14923">
    <property type="entry name" value="CCDC142"/>
    <property type="match status" value="2"/>
</dbReference>
<protein>
    <submittedName>
        <fullName evidence="6">Histone RNA hairpin-binding protein</fullName>
    </submittedName>
</protein>
<organism evidence="6 7">
    <name type="scientific">Acipenser ruthenus</name>
    <name type="common">Sterlet sturgeon</name>
    <dbReference type="NCBI Taxonomy" id="7906"/>
    <lineage>
        <taxon>Eukaryota</taxon>
        <taxon>Metazoa</taxon>
        <taxon>Chordata</taxon>
        <taxon>Craniata</taxon>
        <taxon>Vertebrata</taxon>
        <taxon>Euteleostomi</taxon>
        <taxon>Actinopterygii</taxon>
        <taxon>Chondrostei</taxon>
        <taxon>Acipenseriformes</taxon>
        <taxon>Acipenseridae</taxon>
        <taxon>Acipenser</taxon>
    </lineage>
</organism>
<dbReference type="Pfam" id="PF15247">
    <property type="entry name" value="SLBP_RNA_bind"/>
    <property type="match status" value="1"/>
</dbReference>
<feature type="compositionally biased region" description="Low complexity" evidence="3">
    <location>
        <begin position="219"/>
        <end position="233"/>
    </location>
</feature>
<dbReference type="InterPro" id="IPR026700">
    <property type="entry name" value="CCDC142"/>
</dbReference>
<comment type="similarity">
    <text evidence="1">Belongs to the SLBP family.</text>
</comment>
<accession>A0A662YSG8</accession>
<dbReference type="PANTHER" id="PTHR21436">
    <property type="entry name" value="COILED-COIL DOMAIN-CONTAINING PROTEIN 142"/>
    <property type="match status" value="1"/>
</dbReference>
<dbReference type="InterPro" id="IPR029344">
    <property type="entry name" value="SLBP_RNA_bind"/>
</dbReference>
<evidence type="ECO:0000259" key="5">
    <source>
        <dbReference type="Pfam" id="PF15247"/>
    </source>
</evidence>
<dbReference type="AlphaFoldDB" id="A0A662YSG8"/>
<proteinExistence type="inferred from homology"/>
<dbReference type="GO" id="GO:0005634">
    <property type="term" value="C:nucleus"/>
    <property type="evidence" value="ECO:0007669"/>
    <property type="project" value="UniProtKB-ARBA"/>
</dbReference>
<feature type="domain" description="Histone RNA hairpin-binding protein RNA-binding" evidence="5">
    <location>
        <begin position="128"/>
        <end position="196"/>
    </location>
</feature>
<feature type="compositionally biased region" description="Basic and acidic residues" evidence="3">
    <location>
        <begin position="1"/>
        <end position="10"/>
    </location>
</feature>
<feature type="region of interest" description="Disordered" evidence="3">
    <location>
        <begin position="1"/>
        <end position="71"/>
    </location>
</feature>
<evidence type="ECO:0000313" key="6">
    <source>
        <dbReference type="EMBL" id="RXM99442.1"/>
    </source>
</evidence>
<name>A0A662YSG8_ACIRT</name>
<dbReference type="InterPro" id="IPR055350">
    <property type="entry name" value="CCDC142_C"/>
</dbReference>
<comment type="caution">
    <text evidence="6">The sequence shown here is derived from an EMBL/GenBank/DDBJ whole genome shotgun (WGS) entry which is preliminary data.</text>
</comment>
<dbReference type="FunFam" id="1.10.8.1120:FF:000001">
    <property type="entry name" value="Histone RNA hairpin-binding protein-like"/>
    <property type="match status" value="1"/>
</dbReference>
<dbReference type="Gene3D" id="1.10.8.1120">
    <property type="entry name" value="Histone RNA hairpin-binding protein RNA-binding domain"/>
    <property type="match status" value="1"/>
</dbReference>
<evidence type="ECO:0000256" key="1">
    <source>
        <dbReference type="ARBA" id="ARBA00006151"/>
    </source>
</evidence>
<evidence type="ECO:0000313" key="7">
    <source>
        <dbReference type="Proteomes" id="UP000289886"/>
    </source>
</evidence>
<feature type="region of interest" description="Disordered" evidence="3">
    <location>
        <begin position="219"/>
        <end position="265"/>
    </location>
</feature>
<reference evidence="6 7" key="1">
    <citation type="submission" date="2019-01" db="EMBL/GenBank/DDBJ databases">
        <title>Draft Genome and Complete Hox-Cluster Characterization of the Sterlet Sturgeon (Acipenser ruthenus).</title>
        <authorList>
            <person name="Wei Q."/>
        </authorList>
    </citation>
    <scope>NUCLEOTIDE SEQUENCE [LARGE SCALE GENOMIC DNA]</scope>
    <source>
        <strain evidence="6">WHYD16114868_AA</strain>
        <tissue evidence="6">Blood</tissue>
    </source>
</reference>
<dbReference type="GO" id="GO:0003729">
    <property type="term" value="F:mRNA binding"/>
    <property type="evidence" value="ECO:0007669"/>
    <property type="project" value="UniProtKB-ARBA"/>
</dbReference>
<feature type="domain" description="Coiled-coil protein 142 C-terminal" evidence="4">
    <location>
        <begin position="882"/>
        <end position="1209"/>
    </location>
</feature>
<dbReference type="PANTHER" id="PTHR21436:SF2">
    <property type="entry name" value="COILED-COIL DOMAIN-CONTAINING PROTEIN 142"/>
    <property type="match status" value="1"/>
</dbReference>
<evidence type="ECO:0000256" key="2">
    <source>
        <dbReference type="ARBA" id="ARBA00022884"/>
    </source>
</evidence>
<feature type="compositionally biased region" description="Basic and acidic residues" evidence="3">
    <location>
        <begin position="21"/>
        <end position="33"/>
    </location>
</feature>
<evidence type="ECO:0000259" key="4">
    <source>
        <dbReference type="Pfam" id="PF14923"/>
    </source>
</evidence>
<sequence length="1233" mass="140394">MNSDLYDRRRPPVRWSQGRKRGADGKLRQHGDTESTVFDDGEIEKRNRTYSDNRPSSFTTPEGDGPTRRCTDWGSAVEQEELRTDVRRDMQRYRRRILVNDFNERERTISSESSDSRDSPVPTELETDEGVLMRRQKQINYGKNTIAYDRYIKEVPKHLRQAGVHPRTPNKFKKYSRRSWDQQIRLWRVTLHAWDPPAEEGSDLQAIQAIDLDDMEIQSGASSSTESGTSLQSVNVGKAPATTPEQAAGVEDNRKLQRTTPSPKEILSVEEFSQKERADGVNGSGPGPQNTFTKSLQKAEALLRNRFNPGLKWLLKQRSDGSCFDPDCEYSFIAGEDHSSKRLVKMEQCFLGLSKRCHVLRSPKSCSLYGHIKELSTDSSQMCEFYFHPAHITVSKHYGKLQSLFEQRSQLLFSYEYTKRLKVVSDFVARLSKLLGEEQKLLKRLMQDSDSAWICPEYKISSLCKELRSHTSHWDCLYDKARNDNWLRPILLQKQESLGSMKRTLNLLGVQAIILLERYINTVLHVLALAKPVDVSAESIEDIFRGTEIFNSIESNTSMKQKYYELQKSCESQGGNESELLLLRQKTIVSVNKGKGDFKPFPVARVLRILSKQRGQLAANRLYNWIINQNSFLSNVDLSSCKCLDWENVQVPFLQNASKSNCKATKTGLSRPKLGESQQNSCTQTHPLSEILKEDEVFMDKVLDVLVSSTETLGHHVLNRPKPDKPHQHVDCEPENSLDSQICKAVSDTGKDMESGREGEISSTKKITTHKSVQWQDSMNLEVKGAFFSQYRTMLWNDFGAALLNLFYQPRYNGILGSLNQCKDQMAFLVVKGLHSGCRKALMSRECDEVIRDLCLQLISKAAFMHWDQGNCIVESKPAFTSLNLTLLSCCASTVHSSSYWVMTKAYQYLSSWSLNQFLLVTQGDLKLLKAEVERLILLVEALNMEERSSPALHDALIQQQEKALATQVIEAAANMQAFSEDVLKIFSMDCKKMAEEIFEQTMPVGKHWRVNCKTELPNSPSEYAASAAQSVIGLVLEGIQPLPDDSRIPALTEAMTAFMEAWMDHILKQKIKFSIQGALQLKQDFDMVRDLIKSEKYSLSEEIRQRLLSMRVFHQVDNAIICLLQQPTSKAFIPSHTWEPFRRCCSNNSRTRDFGSGNLNSLESLDLQAARNNAIVQAENSMATDLLGKIMTNGNPESYLAVKQQEWLALRIHNGNRWKILRFPCMTRTSEQ</sequence>